<dbReference type="SUPFAM" id="SSF54534">
    <property type="entry name" value="FKBP-like"/>
    <property type="match status" value="1"/>
</dbReference>
<name>A0ABP9TQL9_9MICC</name>
<evidence type="ECO:0000256" key="7">
    <source>
        <dbReference type="SAM" id="SignalP"/>
    </source>
</evidence>
<protein>
    <recommendedName>
        <fullName evidence="6">Peptidyl-prolyl cis-trans isomerase</fullName>
        <ecNumber evidence="6">5.2.1.8</ecNumber>
    </recommendedName>
</protein>
<evidence type="ECO:0000256" key="6">
    <source>
        <dbReference type="RuleBase" id="RU003915"/>
    </source>
</evidence>
<comment type="caution">
    <text evidence="9">The sequence shown here is derived from an EMBL/GenBank/DDBJ whole genome shotgun (WGS) entry which is preliminary data.</text>
</comment>
<dbReference type="PANTHER" id="PTHR43811">
    <property type="entry name" value="FKBP-TYPE PEPTIDYL-PROLYL CIS-TRANS ISOMERASE FKPA"/>
    <property type="match status" value="1"/>
</dbReference>
<proteinExistence type="inferred from homology"/>
<dbReference type="RefSeq" id="WP_210100770.1">
    <property type="nucleotide sequence ID" value="NZ_BAABLK010000093.1"/>
</dbReference>
<dbReference type="Gene3D" id="3.10.50.40">
    <property type="match status" value="1"/>
</dbReference>
<feature type="signal peptide" evidence="7">
    <location>
        <begin position="1"/>
        <end position="25"/>
    </location>
</feature>
<evidence type="ECO:0000313" key="9">
    <source>
        <dbReference type="EMBL" id="GAA5229034.1"/>
    </source>
</evidence>
<evidence type="ECO:0000259" key="8">
    <source>
        <dbReference type="PROSITE" id="PS50059"/>
    </source>
</evidence>
<reference evidence="10" key="1">
    <citation type="journal article" date="2019" name="Int. J. Syst. Evol. Microbiol.">
        <title>The Global Catalogue of Microorganisms (GCM) 10K type strain sequencing project: providing services to taxonomists for standard genome sequencing and annotation.</title>
        <authorList>
            <consortium name="The Broad Institute Genomics Platform"/>
            <consortium name="The Broad Institute Genome Sequencing Center for Infectious Disease"/>
            <person name="Wu L."/>
            <person name="Ma J."/>
        </authorList>
    </citation>
    <scope>NUCLEOTIDE SEQUENCE [LARGE SCALE GENOMIC DNA]</scope>
    <source>
        <strain evidence="10">JCM 18952</strain>
    </source>
</reference>
<gene>
    <name evidence="9" type="ORF">GCM10025778_35730</name>
</gene>
<keyword evidence="10" id="KW-1185">Reference proteome</keyword>
<dbReference type="EMBL" id="BAABLK010000093">
    <property type="protein sequence ID" value="GAA5229034.1"/>
    <property type="molecule type" value="Genomic_DNA"/>
</dbReference>
<keyword evidence="7" id="KW-0732">Signal</keyword>
<sequence>MRKVMTLAAAASLLLVTACGSTATASSGDITPLESIKVTPGSDDSSDPTVTFDSPLVATETAARVLEEGKGDPIKENQNIKFKSVAYKAEDASLIGSGFSGEPVTLPVNDEFKAQLPALYETLLQTKVGSWIAMVEPEAEVPAVEGADASKGPEDDKVKTVVVLKVVSTEETPEASKKLGADEVKTLKDDGVLPSYEMKDDKPAITIPKGKDVPAGLAVDVIKEGTGKVATESSDVAANYTGVRWDDGEQFDSSYDRGEASEFNLGQVIPGWTQGLTGLKAGTQVMLTIPTDLAYGPDAAAQNKPAGPLVFFVELKEVK</sequence>
<keyword evidence="4 5" id="KW-0413">Isomerase</keyword>
<evidence type="ECO:0000256" key="5">
    <source>
        <dbReference type="PROSITE-ProRule" id="PRU00277"/>
    </source>
</evidence>
<dbReference type="Proteomes" id="UP001501257">
    <property type="component" value="Unassembled WGS sequence"/>
</dbReference>
<comment type="catalytic activity">
    <reaction evidence="1 5 6">
        <text>[protein]-peptidylproline (omega=180) = [protein]-peptidylproline (omega=0)</text>
        <dbReference type="Rhea" id="RHEA:16237"/>
        <dbReference type="Rhea" id="RHEA-COMP:10747"/>
        <dbReference type="Rhea" id="RHEA-COMP:10748"/>
        <dbReference type="ChEBI" id="CHEBI:83833"/>
        <dbReference type="ChEBI" id="CHEBI:83834"/>
        <dbReference type="EC" id="5.2.1.8"/>
    </reaction>
</comment>
<feature type="domain" description="PPIase FKBP-type" evidence="8">
    <location>
        <begin position="233"/>
        <end position="319"/>
    </location>
</feature>
<accession>A0ABP9TQL9</accession>
<dbReference type="PROSITE" id="PS51257">
    <property type="entry name" value="PROKAR_LIPOPROTEIN"/>
    <property type="match status" value="1"/>
</dbReference>
<organism evidence="9 10">
    <name type="scientific">Paeniglutamicibacter antarcticus</name>
    <dbReference type="NCBI Taxonomy" id="494023"/>
    <lineage>
        <taxon>Bacteria</taxon>
        <taxon>Bacillati</taxon>
        <taxon>Actinomycetota</taxon>
        <taxon>Actinomycetes</taxon>
        <taxon>Micrococcales</taxon>
        <taxon>Micrococcaceae</taxon>
        <taxon>Paeniglutamicibacter</taxon>
    </lineage>
</organism>
<evidence type="ECO:0000256" key="4">
    <source>
        <dbReference type="ARBA" id="ARBA00023235"/>
    </source>
</evidence>
<dbReference type="InterPro" id="IPR046357">
    <property type="entry name" value="PPIase_dom_sf"/>
</dbReference>
<evidence type="ECO:0000256" key="1">
    <source>
        <dbReference type="ARBA" id="ARBA00000971"/>
    </source>
</evidence>
<dbReference type="PROSITE" id="PS50059">
    <property type="entry name" value="FKBP_PPIASE"/>
    <property type="match status" value="1"/>
</dbReference>
<evidence type="ECO:0000313" key="10">
    <source>
        <dbReference type="Proteomes" id="UP001501257"/>
    </source>
</evidence>
<dbReference type="EC" id="5.2.1.8" evidence="6"/>
<dbReference type="GO" id="GO:0016853">
    <property type="term" value="F:isomerase activity"/>
    <property type="evidence" value="ECO:0007669"/>
    <property type="project" value="UniProtKB-KW"/>
</dbReference>
<evidence type="ECO:0000256" key="2">
    <source>
        <dbReference type="ARBA" id="ARBA00006577"/>
    </source>
</evidence>
<dbReference type="Pfam" id="PF00254">
    <property type="entry name" value="FKBP_C"/>
    <property type="match status" value="1"/>
</dbReference>
<comment type="similarity">
    <text evidence="2 6">Belongs to the FKBP-type PPIase family.</text>
</comment>
<dbReference type="PANTHER" id="PTHR43811:SF19">
    <property type="entry name" value="39 KDA FK506-BINDING NUCLEAR PROTEIN"/>
    <property type="match status" value="1"/>
</dbReference>
<feature type="chain" id="PRO_5045236646" description="Peptidyl-prolyl cis-trans isomerase" evidence="7">
    <location>
        <begin position="26"/>
        <end position="319"/>
    </location>
</feature>
<keyword evidence="3 5" id="KW-0697">Rotamase</keyword>
<evidence type="ECO:0000256" key="3">
    <source>
        <dbReference type="ARBA" id="ARBA00023110"/>
    </source>
</evidence>
<dbReference type="InterPro" id="IPR001179">
    <property type="entry name" value="PPIase_FKBP_dom"/>
</dbReference>